<dbReference type="AlphaFoldDB" id="A0A147BAK2"/>
<feature type="compositionally biased region" description="Basic residues" evidence="1">
    <location>
        <begin position="21"/>
        <end position="35"/>
    </location>
</feature>
<feature type="region of interest" description="Disordered" evidence="1">
    <location>
        <begin position="1"/>
        <end position="104"/>
    </location>
</feature>
<evidence type="ECO:0000313" key="2">
    <source>
        <dbReference type="EMBL" id="JAR87798.1"/>
    </source>
</evidence>
<reference evidence="2" key="1">
    <citation type="journal article" date="2018" name="PLoS Negl. Trop. Dis.">
        <title>Sialome diversity of ticks revealed by RNAseq of single tick salivary glands.</title>
        <authorList>
            <person name="Perner J."/>
            <person name="Kropackova S."/>
            <person name="Kopacek P."/>
            <person name="Ribeiro J.M."/>
        </authorList>
    </citation>
    <scope>NUCLEOTIDE SEQUENCE</scope>
    <source>
        <strain evidence="2">Siblings of single egg batch collected in Ceske Budejovice</strain>
        <tissue evidence="2">Salivary glands</tissue>
    </source>
</reference>
<protein>
    <submittedName>
        <fullName evidence="2">Uncharacterized protein</fullName>
    </submittedName>
</protein>
<sequence length="158" mass="16057">GGGVERVVQRGASALSGTRAAARRARSGRAARHARNAVGRPRKATDPGDGSALTAHEGPTSAAPAASPARPIGNLAPSEKKLDRKGARMRLPPEHTLRGRSAVPASCSACRPARTIGHEQGSVSPSNAAWKYRVSFVFFSSSGGTLAGTIRGAKAGAA</sequence>
<feature type="compositionally biased region" description="Basic and acidic residues" evidence="1">
    <location>
        <begin position="78"/>
        <end position="97"/>
    </location>
</feature>
<feature type="compositionally biased region" description="Low complexity" evidence="1">
    <location>
        <begin position="10"/>
        <end position="20"/>
    </location>
</feature>
<dbReference type="EMBL" id="GEGO01007606">
    <property type="protein sequence ID" value="JAR87798.1"/>
    <property type="molecule type" value="Transcribed_RNA"/>
</dbReference>
<feature type="non-terminal residue" evidence="2">
    <location>
        <position position="1"/>
    </location>
</feature>
<accession>A0A147BAK2</accession>
<evidence type="ECO:0000256" key="1">
    <source>
        <dbReference type="SAM" id="MobiDB-lite"/>
    </source>
</evidence>
<name>A0A147BAK2_IXORI</name>
<feature type="non-terminal residue" evidence="2">
    <location>
        <position position="158"/>
    </location>
</feature>
<organism evidence="2">
    <name type="scientific">Ixodes ricinus</name>
    <name type="common">Common tick</name>
    <name type="synonym">Acarus ricinus</name>
    <dbReference type="NCBI Taxonomy" id="34613"/>
    <lineage>
        <taxon>Eukaryota</taxon>
        <taxon>Metazoa</taxon>
        <taxon>Ecdysozoa</taxon>
        <taxon>Arthropoda</taxon>
        <taxon>Chelicerata</taxon>
        <taxon>Arachnida</taxon>
        <taxon>Acari</taxon>
        <taxon>Parasitiformes</taxon>
        <taxon>Ixodida</taxon>
        <taxon>Ixodoidea</taxon>
        <taxon>Ixodidae</taxon>
        <taxon>Ixodinae</taxon>
        <taxon>Ixodes</taxon>
    </lineage>
</organism>
<proteinExistence type="predicted"/>